<dbReference type="AlphaFoldDB" id="A0AAD5TQR3"/>
<organism evidence="2 3">
    <name type="scientific">Geranomyces variabilis</name>
    <dbReference type="NCBI Taxonomy" id="109894"/>
    <lineage>
        <taxon>Eukaryota</taxon>
        <taxon>Fungi</taxon>
        <taxon>Fungi incertae sedis</taxon>
        <taxon>Chytridiomycota</taxon>
        <taxon>Chytridiomycota incertae sedis</taxon>
        <taxon>Chytridiomycetes</taxon>
        <taxon>Spizellomycetales</taxon>
        <taxon>Powellomycetaceae</taxon>
        <taxon>Geranomyces</taxon>
    </lineage>
</organism>
<comment type="caution">
    <text evidence="2">The sequence shown here is derived from an EMBL/GenBank/DDBJ whole genome shotgun (WGS) entry which is preliminary data.</text>
</comment>
<feature type="region of interest" description="Disordered" evidence="1">
    <location>
        <begin position="1"/>
        <end position="20"/>
    </location>
</feature>
<dbReference type="Proteomes" id="UP001212152">
    <property type="component" value="Unassembled WGS sequence"/>
</dbReference>
<evidence type="ECO:0000256" key="1">
    <source>
        <dbReference type="SAM" id="MobiDB-lite"/>
    </source>
</evidence>
<evidence type="ECO:0000313" key="3">
    <source>
        <dbReference type="Proteomes" id="UP001212152"/>
    </source>
</evidence>
<name>A0AAD5TQR3_9FUNG</name>
<evidence type="ECO:0008006" key="4">
    <source>
        <dbReference type="Google" id="ProtNLM"/>
    </source>
</evidence>
<sequence length="240" mass="26955">MALASAQPLAIEASPSAPTPTRPYLPPELLYQIAMLTPLATLSAFRRTSKQLLALLPSGDELLHREYTALLNHYTIHEALARAVFRAVHFRGCVNELGQTAHMRLVRMLVITAGASWGKAFGGCDVWKSPPIPGRIYTPQRRDTMTSMQALVRMTCGPENADELLAEHGLPPCNPTDYCIWRWEVQMRIMKKWCRMFGEAHDVPAIKSFLPVLGLFEVAQIAPCAELDDEAQKSWMDWRL</sequence>
<keyword evidence="3" id="KW-1185">Reference proteome</keyword>
<protein>
    <recommendedName>
        <fullName evidence="4">F-box domain-containing protein</fullName>
    </recommendedName>
</protein>
<dbReference type="EMBL" id="JADGJQ010000003">
    <property type="protein sequence ID" value="KAJ3184487.1"/>
    <property type="molecule type" value="Genomic_DNA"/>
</dbReference>
<gene>
    <name evidence="2" type="ORF">HDU87_003885</name>
</gene>
<evidence type="ECO:0000313" key="2">
    <source>
        <dbReference type="EMBL" id="KAJ3184487.1"/>
    </source>
</evidence>
<accession>A0AAD5TQR3</accession>
<proteinExistence type="predicted"/>
<reference evidence="2" key="1">
    <citation type="submission" date="2020-05" db="EMBL/GenBank/DDBJ databases">
        <title>Phylogenomic resolution of chytrid fungi.</title>
        <authorList>
            <person name="Stajich J.E."/>
            <person name="Amses K."/>
            <person name="Simmons R."/>
            <person name="Seto K."/>
            <person name="Myers J."/>
            <person name="Bonds A."/>
            <person name="Quandt C.A."/>
            <person name="Barry K."/>
            <person name="Liu P."/>
            <person name="Grigoriev I."/>
            <person name="Longcore J.E."/>
            <person name="James T.Y."/>
        </authorList>
    </citation>
    <scope>NUCLEOTIDE SEQUENCE</scope>
    <source>
        <strain evidence="2">JEL0379</strain>
    </source>
</reference>